<sequence>MPPKSRTRRRNSDASYSLPSESDSSSDSENSISVSTSRRRNSPSPSRQQNASSKRSSNASSKRSSNASSRASSVSPTRNKNKSTSASSSRQQKQTNRRKSKRKNAVVTNANDKTLVIPKIVVRNPTKKAVVIQKKQPQPQPQTETGLLTPPKARRKRNQKKELGKDEKENSNPEDDILATLPLPSSSIRHIYNENVSMIGAINIQAFGTKKASNRTLMRIISDILRRYDIVLCQEIHAPKDDDAVIRTLVSSVSTPSTPYAYVASRPIGRGRYRERYVYLYRTNVWRVLDEYVVDDDTKLGDKFARDPYVVRFEHVKKSNTRVTLVGCHTQPENALIEIKALIENVYSEVKNNLKDAVRKEKVMTKRYKRAAESVDKDEKVSFFRRLFACCFPIVSTSSSTSREARMSLLSSTEPIIMMGDLNAAGSYVNKAQRTELDQLLQDHGLVWGIPHTTDTTVSDGSDSAYDRFIFERENEKRWIGNSGTWRFDEGWLKTSTDQLLIKKLAKKVSDHYPIEFEFRL</sequence>
<keyword evidence="5" id="KW-1185">Reference proteome</keyword>
<evidence type="ECO:0000256" key="1">
    <source>
        <dbReference type="ARBA" id="ARBA00022722"/>
    </source>
</evidence>
<feature type="compositionally biased region" description="Polar residues" evidence="3">
    <location>
        <begin position="74"/>
        <end position="94"/>
    </location>
</feature>
<comment type="caution">
    <text evidence="4">The sequence shown here is derived from an EMBL/GenBank/DDBJ whole genome shotgun (WGS) entry which is preliminary data.</text>
</comment>
<dbReference type="Proteomes" id="UP000789572">
    <property type="component" value="Unassembled WGS sequence"/>
</dbReference>
<dbReference type="SUPFAM" id="SSF56219">
    <property type="entry name" value="DNase I-like"/>
    <property type="match status" value="1"/>
</dbReference>
<dbReference type="SMART" id="SM00476">
    <property type="entry name" value="DNaseIc"/>
    <property type="match status" value="1"/>
</dbReference>
<dbReference type="InterPro" id="IPR036691">
    <property type="entry name" value="Endo/exonu/phosph_ase_sf"/>
</dbReference>
<organism evidence="4 5">
    <name type="scientific">Paraglomus occultum</name>
    <dbReference type="NCBI Taxonomy" id="144539"/>
    <lineage>
        <taxon>Eukaryota</taxon>
        <taxon>Fungi</taxon>
        <taxon>Fungi incertae sedis</taxon>
        <taxon>Mucoromycota</taxon>
        <taxon>Glomeromycotina</taxon>
        <taxon>Glomeromycetes</taxon>
        <taxon>Paraglomerales</taxon>
        <taxon>Paraglomeraceae</taxon>
        <taxon>Paraglomus</taxon>
    </lineage>
</organism>
<gene>
    <name evidence="4" type="ORF">POCULU_LOCUS4510</name>
</gene>
<dbReference type="GO" id="GO:0005634">
    <property type="term" value="C:nucleus"/>
    <property type="evidence" value="ECO:0007669"/>
    <property type="project" value="TreeGrafter"/>
</dbReference>
<evidence type="ECO:0000313" key="4">
    <source>
        <dbReference type="EMBL" id="CAG8540489.1"/>
    </source>
</evidence>
<dbReference type="GO" id="GO:0003677">
    <property type="term" value="F:DNA binding"/>
    <property type="evidence" value="ECO:0007669"/>
    <property type="project" value="TreeGrafter"/>
</dbReference>
<feature type="region of interest" description="Disordered" evidence="3">
    <location>
        <begin position="129"/>
        <end position="178"/>
    </location>
</feature>
<feature type="compositionally biased region" description="Low complexity" evidence="3">
    <location>
        <begin position="13"/>
        <end position="73"/>
    </location>
</feature>
<dbReference type="PRINTS" id="PR00130">
    <property type="entry name" value="DNASEI"/>
</dbReference>
<feature type="compositionally biased region" description="Basic residues" evidence="3">
    <location>
        <begin position="95"/>
        <end position="104"/>
    </location>
</feature>
<feature type="region of interest" description="Disordered" evidence="3">
    <location>
        <begin position="1"/>
        <end position="110"/>
    </location>
</feature>
<evidence type="ECO:0000256" key="3">
    <source>
        <dbReference type="SAM" id="MobiDB-lite"/>
    </source>
</evidence>
<dbReference type="OrthoDB" id="10061407at2759"/>
<name>A0A9N9FKG3_9GLOM</name>
<dbReference type="GO" id="GO:0006308">
    <property type="term" value="P:DNA catabolic process"/>
    <property type="evidence" value="ECO:0007669"/>
    <property type="project" value="InterPro"/>
</dbReference>
<dbReference type="AlphaFoldDB" id="A0A9N9FKG3"/>
<reference evidence="4" key="1">
    <citation type="submission" date="2021-06" db="EMBL/GenBank/DDBJ databases">
        <authorList>
            <person name="Kallberg Y."/>
            <person name="Tangrot J."/>
            <person name="Rosling A."/>
        </authorList>
    </citation>
    <scope>NUCLEOTIDE SEQUENCE</scope>
    <source>
        <strain evidence="4">IA702</strain>
    </source>
</reference>
<accession>A0A9N9FKG3</accession>
<dbReference type="GO" id="GO:0004530">
    <property type="term" value="F:deoxyribonuclease I activity"/>
    <property type="evidence" value="ECO:0007669"/>
    <property type="project" value="TreeGrafter"/>
</dbReference>
<keyword evidence="2" id="KW-0378">Hydrolase</keyword>
<dbReference type="PANTHER" id="PTHR11371:SF31">
    <property type="entry name" value="EXTRACELLULAR NUCLEASE"/>
    <property type="match status" value="1"/>
</dbReference>
<dbReference type="InterPro" id="IPR016202">
    <property type="entry name" value="DNase_I"/>
</dbReference>
<dbReference type="Gene3D" id="3.60.10.10">
    <property type="entry name" value="Endonuclease/exonuclease/phosphatase"/>
    <property type="match status" value="1"/>
</dbReference>
<protein>
    <submittedName>
        <fullName evidence="4">4050_t:CDS:1</fullName>
    </submittedName>
</protein>
<keyword evidence="1" id="KW-0540">Nuclease</keyword>
<feature type="compositionally biased region" description="Basic and acidic residues" evidence="3">
    <location>
        <begin position="160"/>
        <end position="171"/>
    </location>
</feature>
<proteinExistence type="predicted"/>
<evidence type="ECO:0000313" key="5">
    <source>
        <dbReference type="Proteomes" id="UP000789572"/>
    </source>
</evidence>
<dbReference type="PANTHER" id="PTHR11371">
    <property type="entry name" value="DEOXYRIBONUCLEASE"/>
    <property type="match status" value="1"/>
</dbReference>
<evidence type="ECO:0000256" key="2">
    <source>
        <dbReference type="ARBA" id="ARBA00022801"/>
    </source>
</evidence>
<dbReference type="EMBL" id="CAJVPJ010000590">
    <property type="protein sequence ID" value="CAG8540489.1"/>
    <property type="molecule type" value="Genomic_DNA"/>
</dbReference>